<gene>
    <name evidence="1" type="ORF">SAMN05216469_1207</name>
</gene>
<dbReference type="EMBL" id="FOAT01000020">
    <property type="protein sequence ID" value="SEL32343.1"/>
    <property type="molecule type" value="Genomic_DNA"/>
</dbReference>
<reference evidence="1 2" key="1">
    <citation type="submission" date="2016-10" db="EMBL/GenBank/DDBJ databases">
        <authorList>
            <person name="de Groot N.N."/>
        </authorList>
    </citation>
    <scope>NUCLEOTIDE SEQUENCE [LARGE SCALE GENOMIC DNA]</scope>
    <source>
        <strain evidence="1 2">KH2T6</strain>
    </source>
</reference>
<organism evidence="1 2">
    <name type="scientific">Ruminococcus albus</name>
    <dbReference type="NCBI Taxonomy" id="1264"/>
    <lineage>
        <taxon>Bacteria</taxon>
        <taxon>Bacillati</taxon>
        <taxon>Bacillota</taxon>
        <taxon>Clostridia</taxon>
        <taxon>Eubacteriales</taxon>
        <taxon>Oscillospiraceae</taxon>
        <taxon>Ruminococcus</taxon>
    </lineage>
</organism>
<evidence type="ECO:0000313" key="1">
    <source>
        <dbReference type="EMBL" id="SEL32343.1"/>
    </source>
</evidence>
<proteinExistence type="predicted"/>
<accession>A0A1H7P9C1</accession>
<sequence>MEQFIRVCFIIFNYIFFCYIADGTVVARVPTATEPICSKKTSNIKIPKPTTIVGFGIINFISNVSSTIRS</sequence>
<protein>
    <submittedName>
        <fullName evidence="1">Uncharacterized protein</fullName>
    </submittedName>
</protein>
<evidence type="ECO:0000313" key="2">
    <source>
        <dbReference type="Proteomes" id="UP000186015"/>
    </source>
</evidence>
<dbReference type="Proteomes" id="UP000186015">
    <property type="component" value="Unassembled WGS sequence"/>
</dbReference>
<name>A0A1H7P9C1_RUMAL</name>
<dbReference type="AlphaFoldDB" id="A0A1H7P9C1"/>